<evidence type="ECO:0000256" key="4">
    <source>
        <dbReference type="ARBA" id="ARBA00023295"/>
    </source>
</evidence>
<sequence>MTSAVKRGATSSTRDRDTQTAREETHLWTRSVHVHVTMKIYFCGSIRGGRDDVMLYRKIVEKLQSYGTVLTEHVSSTELSHRGVCDVIELMSCHWSGVCDVTELMSCHWSGEDASAAGDRFIHDRDVNWLRQSDVVVAEVTQPSLGVGYELGRVVDMKKKTLCLFRPSSARGEVSRLTSCLCAVLSAMIRGADDGERFVVRDYGEDEVDEVLEEFFNALKRT</sequence>
<dbReference type="PANTHER" id="PTHR15364">
    <property type="entry name" value="2'-DEOXYNUCLEOSIDE 5'-PHOSPHATE N-HYDROLASE 1"/>
    <property type="match status" value="1"/>
</dbReference>
<evidence type="ECO:0000256" key="6">
    <source>
        <dbReference type="HAMAP-Rule" id="MF_03036"/>
    </source>
</evidence>
<dbReference type="InterPro" id="IPR051239">
    <property type="entry name" value="2'-dNMP_N-hydrolase"/>
</dbReference>
<dbReference type="AlphaFoldDB" id="A0A2U9CF43"/>
<keyword evidence="9" id="KW-1185">Reference proteome</keyword>
<gene>
    <name evidence="6" type="primary">DNPH1</name>
    <name evidence="8" type="ORF">SMAX5B_021177</name>
</gene>
<feature type="binding site" description="in other chain" evidence="6">
    <location>
        <position position="150"/>
    </location>
    <ligand>
        <name>substrate</name>
        <note>ligand shared between homodimeric partners</note>
    </ligand>
</feature>
<comment type="function">
    <text evidence="6">Catalyzes the cleavage of the N-glycosidic bond of deoxyribonucleoside 5'-monophosphates to yield deoxyribose 5-phosphate and a purine or pyrimidine base. Deoxyribonucleoside 5'-monophosphates containing purine bases are preferred to those containing pyrimidine bases.</text>
</comment>
<comment type="subcellular location">
    <subcellularLocation>
        <location evidence="6">Cytoplasm</location>
    </subcellularLocation>
    <subcellularLocation>
        <location evidence="6">Nucleus</location>
    </subcellularLocation>
</comment>
<keyword evidence="3 6" id="KW-0546">Nucleotide metabolism</keyword>
<proteinExistence type="inferred from homology"/>
<dbReference type="SUPFAM" id="SSF52309">
    <property type="entry name" value="N-(deoxy)ribosyltransferase-like"/>
    <property type="match status" value="1"/>
</dbReference>
<dbReference type="Gene3D" id="3.40.50.450">
    <property type="match status" value="1"/>
</dbReference>
<keyword evidence="6" id="KW-0963">Cytoplasm</keyword>
<feature type="binding site" evidence="6">
    <location>
        <begin position="186"/>
        <end position="188"/>
    </location>
    <ligand>
        <name>substrate</name>
        <note>ligand shared between homodimeric partners</note>
    </ligand>
</feature>
<evidence type="ECO:0000256" key="5">
    <source>
        <dbReference type="ARBA" id="ARBA00047460"/>
    </source>
</evidence>
<dbReference type="PANTHER" id="PTHR15364:SF0">
    <property type="entry name" value="2'-DEOXYNUCLEOSIDE 5'-PHOSPHATE N-HYDROLASE 1"/>
    <property type="match status" value="1"/>
</dbReference>
<comment type="catalytic activity">
    <reaction evidence="6">
        <text>a pyrimidine 2'-deoxyribonucleoside 5'-phosphate + H2O = a pyrimidine nucleobase + 2-deoxy-D-ribose 5-phosphate</text>
        <dbReference type="Rhea" id="RHEA:57852"/>
        <dbReference type="ChEBI" id="CHEBI:15377"/>
        <dbReference type="ChEBI" id="CHEBI:26432"/>
        <dbReference type="ChEBI" id="CHEBI:62877"/>
        <dbReference type="ChEBI" id="CHEBI:142209"/>
    </reaction>
</comment>
<dbReference type="Pfam" id="PF05014">
    <property type="entry name" value="Nuc_deoxyrib_tr"/>
    <property type="match status" value="1"/>
</dbReference>
<feature type="region of interest" description="Disordered" evidence="7">
    <location>
        <begin position="1"/>
        <end position="22"/>
    </location>
</feature>
<dbReference type="GO" id="GO:0009159">
    <property type="term" value="P:deoxyribonucleoside monophosphate catabolic process"/>
    <property type="evidence" value="ECO:0007669"/>
    <property type="project" value="InterPro"/>
</dbReference>
<comment type="catalytic activity">
    <reaction evidence="6">
        <text>a purine 2'-deoxyribonucleoside 5'-phosphate + H2O = a purine nucleobase + 2-deoxy-D-ribose 5-phosphate</text>
        <dbReference type="Rhea" id="RHEA:51132"/>
        <dbReference type="ChEBI" id="CHEBI:15377"/>
        <dbReference type="ChEBI" id="CHEBI:26386"/>
        <dbReference type="ChEBI" id="CHEBI:62877"/>
        <dbReference type="ChEBI" id="CHEBI:142198"/>
    </reaction>
</comment>
<evidence type="ECO:0000256" key="1">
    <source>
        <dbReference type="ARBA" id="ARBA00011407"/>
    </source>
</evidence>
<dbReference type="HAMAP" id="MF_03036">
    <property type="entry name" value="Nuc_phosphate_hydrolase"/>
    <property type="match status" value="1"/>
</dbReference>
<dbReference type="InterPro" id="IPR028607">
    <property type="entry name" value="DNPH1"/>
</dbReference>
<evidence type="ECO:0000313" key="9">
    <source>
        <dbReference type="Proteomes" id="UP000246464"/>
    </source>
</evidence>
<evidence type="ECO:0000256" key="7">
    <source>
        <dbReference type="SAM" id="MobiDB-lite"/>
    </source>
</evidence>
<feature type="compositionally biased region" description="Basic and acidic residues" evidence="7">
    <location>
        <begin position="13"/>
        <end position="22"/>
    </location>
</feature>
<dbReference type="GO" id="GO:0070694">
    <property type="term" value="F:5-hydroxymethyl-dUMP N-hydrolase activity"/>
    <property type="evidence" value="ECO:0007669"/>
    <property type="project" value="InterPro"/>
</dbReference>
<keyword evidence="2 6" id="KW-0378">Hydrolase</keyword>
<name>A0A2U9CF43_SCOMX</name>
<dbReference type="EMBL" id="CP026257">
    <property type="protein sequence ID" value="AWP14710.1"/>
    <property type="molecule type" value="Genomic_DNA"/>
</dbReference>
<dbReference type="GO" id="GO:0005634">
    <property type="term" value="C:nucleus"/>
    <property type="evidence" value="ECO:0007669"/>
    <property type="project" value="UniProtKB-SubCell"/>
</dbReference>
<feature type="binding site" description="in other chain" evidence="6">
    <location>
        <position position="56"/>
    </location>
    <ligand>
        <name>substrate</name>
        <note>ligand shared between homodimeric partners</note>
    </ligand>
</feature>
<dbReference type="GO" id="GO:0009117">
    <property type="term" value="P:nucleotide metabolic process"/>
    <property type="evidence" value="ECO:0007669"/>
    <property type="project" value="UniProtKB-KW"/>
</dbReference>
<evidence type="ECO:0000313" key="8">
    <source>
        <dbReference type="EMBL" id="AWP14710.1"/>
    </source>
</evidence>
<evidence type="ECO:0000256" key="2">
    <source>
        <dbReference type="ARBA" id="ARBA00022801"/>
    </source>
</evidence>
<comment type="similarity">
    <text evidence="6">Belongs to the 2'-deoxynucleoside 5'-phosphate N-hydrolase 1 family.</text>
</comment>
<dbReference type="GO" id="GO:0009116">
    <property type="term" value="P:nucleoside metabolic process"/>
    <property type="evidence" value="ECO:0007669"/>
    <property type="project" value="UniProtKB-UniRule"/>
</dbReference>
<reference evidence="8 9" key="1">
    <citation type="submission" date="2017-12" db="EMBL/GenBank/DDBJ databases">
        <title>Integrating genomic resources of turbot (Scophthalmus maximus) in depth evaluation of genetic and physical mapping variation across individuals.</title>
        <authorList>
            <person name="Martinez P."/>
        </authorList>
    </citation>
    <scope>NUCLEOTIDE SEQUENCE [LARGE SCALE GENOMIC DNA]</scope>
</reference>
<comment type="catalytic activity">
    <reaction evidence="5">
        <text>5-hydroxymethyl-dUMP + H2O = 5-hydroxymethyluracil + 2-deoxy-D-ribose 5-phosphate</text>
        <dbReference type="Rhea" id="RHEA:77099"/>
        <dbReference type="ChEBI" id="CHEBI:15377"/>
        <dbReference type="ChEBI" id="CHEBI:16964"/>
        <dbReference type="ChEBI" id="CHEBI:62877"/>
        <dbReference type="ChEBI" id="CHEBI:90409"/>
    </reaction>
    <physiologicalReaction direction="left-to-right" evidence="5">
        <dbReference type="Rhea" id="RHEA:77100"/>
    </physiologicalReaction>
</comment>
<accession>A0A2U9CF43</accession>
<dbReference type="Proteomes" id="UP000246464">
    <property type="component" value="Chromosome 15"/>
</dbReference>
<dbReference type="GO" id="GO:0005737">
    <property type="term" value="C:cytoplasm"/>
    <property type="evidence" value="ECO:0007669"/>
    <property type="project" value="UniProtKB-SubCell"/>
</dbReference>
<evidence type="ECO:0000256" key="3">
    <source>
        <dbReference type="ARBA" id="ARBA00023080"/>
    </source>
</evidence>
<dbReference type="InterPro" id="IPR007710">
    <property type="entry name" value="Nucleoside_deoxyribTrfase"/>
</dbReference>
<keyword evidence="6" id="KW-0539">Nucleus</keyword>
<comment type="subunit">
    <text evidence="1 6">Monomer and homodimer.</text>
</comment>
<keyword evidence="4 6" id="KW-0326">Glycosidase</keyword>
<protein>
    <recommendedName>
        <fullName evidence="6">2'-deoxynucleoside 5'-phosphate N-hydrolase 1</fullName>
        <ecNumber evidence="6">3.2.2.-</ecNumber>
    </recommendedName>
</protein>
<organism evidence="8 9">
    <name type="scientific">Scophthalmus maximus</name>
    <name type="common">Turbot</name>
    <name type="synonym">Psetta maxima</name>
    <dbReference type="NCBI Taxonomy" id="52904"/>
    <lineage>
        <taxon>Eukaryota</taxon>
        <taxon>Metazoa</taxon>
        <taxon>Chordata</taxon>
        <taxon>Craniata</taxon>
        <taxon>Vertebrata</taxon>
        <taxon>Euteleostomi</taxon>
        <taxon>Actinopterygii</taxon>
        <taxon>Neopterygii</taxon>
        <taxon>Teleostei</taxon>
        <taxon>Neoteleostei</taxon>
        <taxon>Acanthomorphata</taxon>
        <taxon>Carangaria</taxon>
        <taxon>Pleuronectiformes</taxon>
        <taxon>Pleuronectoidei</taxon>
        <taxon>Scophthalmidae</taxon>
        <taxon>Scophthalmus</taxon>
    </lineage>
</organism>
<dbReference type="EC" id="3.2.2.-" evidence="6"/>
<feature type="binding site" description="in other chain" evidence="6">
    <location>
        <begin position="41"/>
        <end position="47"/>
    </location>
    <ligand>
        <name>substrate</name>
        <note>ligand shared between homodimeric partners</note>
    </ligand>
</feature>